<dbReference type="EMBL" id="LN856968">
    <property type="protein sequence ID" value="CDP97074.1"/>
    <property type="molecule type" value="Genomic_DNA"/>
</dbReference>
<protein>
    <submittedName>
        <fullName evidence="3">Bm3587</fullName>
    </submittedName>
</protein>
<evidence type="ECO:0000313" key="3">
    <source>
        <dbReference type="EMBL" id="CDP97074.1"/>
    </source>
</evidence>
<reference evidence="3" key="1">
    <citation type="journal article" date="2007" name="Science">
        <title>Draft genome of the filarial nematode parasite Brugia malayi.</title>
        <authorList>
            <person name="Ghedin E."/>
            <person name="Wang S."/>
            <person name="Spiro D."/>
            <person name="Caler E."/>
            <person name="Zhao Q."/>
            <person name="Crabtree J."/>
            <person name="Allen J.E."/>
            <person name="Delcher A.L."/>
            <person name="Guiliano D.B."/>
            <person name="Miranda-Saavedra D."/>
            <person name="Angiuoli S.V."/>
            <person name="Creasy T."/>
            <person name="Amedeo P."/>
            <person name="Haas B."/>
            <person name="El-Sayed N.M."/>
            <person name="Wortman J.R."/>
            <person name="Feldblyum T."/>
            <person name="Tallon L."/>
            <person name="Schatz M."/>
            <person name="Shumway M."/>
            <person name="Koo H."/>
            <person name="Salzberg S.L."/>
            <person name="Schobel S."/>
            <person name="Pertea M."/>
            <person name="Pop M."/>
            <person name="White O."/>
            <person name="Barton G.J."/>
            <person name="Carlow C.K."/>
            <person name="Crawford M.J."/>
            <person name="Daub J."/>
            <person name="Dimmic M.W."/>
            <person name="Estes C.F."/>
            <person name="Foster J.M."/>
            <person name="Ganatra M."/>
            <person name="Gregory W.F."/>
            <person name="Johnson N.M."/>
            <person name="Jin J."/>
            <person name="Komuniecki R."/>
            <person name="Korf I."/>
            <person name="Kumar S."/>
            <person name="Laney S."/>
            <person name="Li B.W."/>
            <person name="Li W."/>
            <person name="Lindblom T.H."/>
            <person name="Lustigman S."/>
            <person name="Ma D."/>
            <person name="Maina C.V."/>
            <person name="Martin D.M."/>
            <person name="McCarter J.P."/>
            <person name="McReynolds L."/>
            <person name="Mitreva M."/>
            <person name="Nutman T.B."/>
            <person name="Parkinson J."/>
            <person name="Peregrin-Alvarez J.M."/>
            <person name="Poole C."/>
            <person name="Ren Q."/>
            <person name="Saunders L."/>
            <person name="Sluder A.E."/>
            <person name="Smith K."/>
            <person name="Stanke M."/>
            <person name="Unnasch T.R."/>
            <person name="Ware J."/>
            <person name="Wei A.D."/>
            <person name="Weil G."/>
            <person name="Williams D.J."/>
            <person name="Zhang Y."/>
            <person name="Williams S.A."/>
            <person name="Fraser-Liggett C."/>
            <person name="Slatko B."/>
            <person name="Blaxter M.L."/>
            <person name="Scott A.L."/>
        </authorList>
    </citation>
    <scope>NUCLEOTIDE SEQUENCE</scope>
    <source>
        <strain evidence="3">FR3</strain>
    </source>
</reference>
<reference evidence="3" key="2">
    <citation type="submission" date="2012-12" db="EMBL/GenBank/DDBJ databases">
        <authorList>
            <person name="Gao Y.W."/>
            <person name="Fan S.T."/>
            <person name="Sun H.T."/>
            <person name="Wang Z."/>
            <person name="Gao X.L."/>
            <person name="Li Y.G."/>
            <person name="Wang T.C."/>
            <person name="Zhang K."/>
            <person name="Xu W.W."/>
            <person name="Yu Z.J."/>
            <person name="Xia X.Z."/>
        </authorList>
    </citation>
    <scope>NUCLEOTIDE SEQUENCE</scope>
    <source>
        <strain evidence="3">FR3</strain>
    </source>
</reference>
<accession>A0A0J9XWZ8</accession>
<sequence length="159" mass="18927">MRSFRYNFVFFFFFFSCSKCCSWPTSDKDRKKHTKDFISRALLECLYDKHKGDVLTFLNCALVFKYSIFCLTMTDLLNNSSSQSYHCSIKFFLTFLIVYSYCTYQFFQLLQTMMQTPLEMFVLLDRLFFLREHGYSAYILSVFNPKISSRHLCIIASPS</sequence>
<gene>
    <name evidence="3 4" type="ORF">Bm3587</name>
    <name evidence="3" type="ORF">BM_Bm3587</name>
</gene>
<evidence type="ECO:0000256" key="2">
    <source>
        <dbReference type="SAM" id="SignalP"/>
    </source>
</evidence>
<dbReference type="AlphaFoldDB" id="A0A0J9XWZ8"/>
<keyword evidence="1" id="KW-1133">Transmembrane helix</keyword>
<keyword evidence="2" id="KW-0732">Signal</keyword>
<proteinExistence type="predicted"/>
<dbReference type="PROSITE" id="PS51257">
    <property type="entry name" value="PROKAR_LIPOPROTEIN"/>
    <property type="match status" value="1"/>
</dbReference>
<name>A0A0J9XWZ8_BRUMA</name>
<feature type="transmembrane region" description="Helical" evidence="1">
    <location>
        <begin position="89"/>
        <end position="107"/>
    </location>
</feature>
<feature type="chain" id="PRO_5007412977" evidence="2">
    <location>
        <begin position="23"/>
        <end position="159"/>
    </location>
</feature>
<dbReference type="WormBase" id="Bm3587">
    <property type="protein sequence ID" value="BM44067"/>
    <property type="gene ID" value="WBGene00223848"/>
</dbReference>
<feature type="signal peptide" evidence="2">
    <location>
        <begin position="1"/>
        <end position="22"/>
    </location>
</feature>
<evidence type="ECO:0000256" key="1">
    <source>
        <dbReference type="SAM" id="Phobius"/>
    </source>
</evidence>
<keyword evidence="1" id="KW-0472">Membrane</keyword>
<evidence type="ECO:0000313" key="4">
    <source>
        <dbReference type="WormBase" id="Bm3587"/>
    </source>
</evidence>
<keyword evidence="1" id="KW-0812">Transmembrane</keyword>
<feature type="transmembrane region" description="Helical" evidence="1">
    <location>
        <begin position="56"/>
        <end position="77"/>
    </location>
</feature>
<organism evidence="3">
    <name type="scientific">Brugia malayi</name>
    <name type="common">Filarial nematode worm</name>
    <dbReference type="NCBI Taxonomy" id="6279"/>
    <lineage>
        <taxon>Eukaryota</taxon>
        <taxon>Metazoa</taxon>
        <taxon>Ecdysozoa</taxon>
        <taxon>Nematoda</taxon>
        <taxon>Chromadorea</taxon>
        <taxon>Rhabditida</taxon>
        <taxon>Spirurina</taxon>
        <taxon>Spiruromorpha</taxon>
        <taxon>Filarioidea</taxon>
        <taxon>Onchocercidae</taxon>
        <taxon>Brugia</taxon>
    </lineage>
</organism>